<keyword evidence="2" id="KW-1185">Reference proteome</keyword>
<feature type="non-terminal residue" evidence="1">
    <location>
        <position position="1"/>
    </location>
</feature>
<proteinExistence type="predicted"/>
<dbReference type="Proteomes" id="UP001186974">
    <property type="component" value="Unassembled WGS sequence"/>
</dbReference>
<accession>A0ACC3DGM4</accession>
<comment type="caution">
    <text evidence="1">The sequence shown here is derived from an EMBL/GenBank/DDBJ whole genome shotgun (WGS) entry which is preliminary data.</text>
</comment>
<reference evidence="1" key="1">
    <citation type="submission" date="2024-09" db="EMBL/GenBank/DDBJ databases">
        <title>Black Yeasts Isolated from many extreme environments.</title>
        <authorList>
            <person name="Coleine C."/>
            <person name="Stajich J.E."/>
            <person name="Selbmann L."/>
        </authorList>
    </citation>
    <scope>NUCLEOTIDE SEQUENCE</scope>
    <source>
        <strain evidence="1">CCFEE 5737</strain>
    </source>
</reference>
<evidence type="ECO:0000313" key="2">
    <source>
        <dbReference type="Proteomes" id="UP001186974"/>
    </source>
</evidence>
<dbReference type="EMBL" id="JAWDJW010004913">
    <property type="protein sequence ID" value="KAK3070848.1"/>
    <property type="molecule type" value="Genomic_DNA"/>
</dbReference>
<sequence length="71" mass="7832">AIELPGCPSFDQSPALWKELGVDDWIDNQVRQIRADGTQGSESDLANKLFQKFAPKCPSSQCHCNSFQSCS</sequence>
<gene>
    <name evidence="1" type="ORF">LTS18_014997</name>
</gene>
<evidence type="ECO:0000313" key="1">
    <source>
        <dbReference type="EMBL" id="KAK3070848.1"/>
    </source>
</evidence>
<protein>
    <submittedName>
        <fullName evidence="1">Uncharacterized protein</fullName>
    </submittedName>
</protein>
<feature type="non-terminal residue" evidence="1">
    <location>
        <position position="71"/>
    </location>
</feature>
<organism evidence="1 2">
    <name type="scientific">Coniosporium uncinatum</name>
    <dbReference type="NCBI Taxonomy" id="93489"/>
    <lineage>
        <taxon>Eukaryota</taxon>
        <taxon>Fungi</taxon>
        <taxon>Dikarya</taxon>
        <taxon>Ascomycota</taxon>
        <taxon>Pezizomycotina</taxon>
        <taxon>Dothideomycetes</taxon>
        <taxon>Dothideomycetes incertae sedis</taxon>
        <taxon>Coniosporium</taxon>
    </lineage>
</organism>
<name>A0ACC3DGM4_9PEZI</name>